<comment type="subcellular location">
    <subcellularLocation>
        <location evidence="2">Cell membrane</location>
    </subcellularLocation>
</comment>
<dbReference type="PANTHER" id="PTHR45436">
    <property type="entry name" value="SENSOR HISTIDINE KINASE YKOH"/>
    <property type="match status" value="1"/>
</dbReference>
<dbReference type="Proteomes" id="UP000669179">
    <property type="component" value="Unassembled WGS sequence"/>
</dbReference>
<dbReference type="EMBL" id="JAGEOJ010000026">
    <property type="protein sequence ID" value="MBO2454493.1"/>
    <property type="molecule type" value="Genomic_DNA"/>
</dbReference>
<evidence type="ECO:0000256" key="8">
    <source>
        <dbReference type="ARBA" id="ARBA00022989"/>
    </source>
</evidence>
<evidence type="ECO:0000256" key="10">
    <source>
        <dbReference type="ARBA" id="ARBA00023136"/>
    </source>
</evidence>
<dbReference type="AlphaFoldDB" id="A0A939T8T1"/>
<dbReference type="CDD" id="cd00082">
    <property type="entry name" value="HisKA"/>
    <property type="match status" value="1"/>
</dbReference>
<dbReference type="InterPro" id="IPR005467">
    <property type="entry name" value="His_kinase_dom"/>
</dbReference>
<dbReference type="SMART" id="SM00388">
    <property type="entry name" value="HisKA"/>
    <property type="match status" value="1"/>
</dbReference>
<keyword evidence="15" id="KW-1185">Reference proteome</keyword>
<evidence type="ECO:0000256" key="4">
    <source>
        <dbReference type="ARBA" id="ARBA00022553"/>
    </source>
</evidence>
<evidence type="ECO:0000256" key="6">
    <source>
        <dbReference type="ARBA" id="ARBA00022692"/>
    </source>
</evidence>
<reference evidence="14" key="1">
    <citation type="submission" date="2021-03" db="EMBL/GenBank/DDBJ databases">
        <authorList>
            <person name="Kanchanasin P."/>
            <person name="Saeng-In P."/>
            <person name="Phongsopitanun W."/>
            <person name="Yuki M."/>
            <person name="Kudo T."/>
            <person name="Ohkuma M."/>
            <person name="Tanasupawat S."/>
        </authorList>
    </citation>
    <scope>NUCLEOTIDE SEQUENCE</scope>
    <source>
        <strain evidence="14">GKU 128</strain>
    </source>
</reference>
<dbReference type="Gene3D" id="1.10.287.130">
    <property type="match status" value="1"/>
</dbReference>
<dbReference type="InterPro" id="IPR004358">
    <property type="entry name" value="Sig_transdc_His_kin-like_C"/>
</dbReference>
<evidence type="ECO:0000256" key="7">
    <source>
        <dbReference type="ARBA" id="ARBA00022777"/>
    </source>
</evidence>
<evidence type="ECO:0000256" key="3">
    <source>
        <dbReference type="ARBA" id="ARBA00012438"/>
    </source>
</evidence>
<dbReference type="GO" id="GO:0000155">
    <property type="term" value="F:phosphorelay sensor kinase activity"/>
    <property type="evidence" value="ECO:0007669"/>
    <property type="project" value="InterPro"/>
</dbReference>
<protein>
    <recommendedName>
        <fullName evidence="3">histidine kinase</fullName>
        <ecNumber evidence="3">2.7.13.3</ecNumber>
    </recommendedName>
</protein>
<dbReference type="InterPro" id="IPR003661">
    <property type="entry name" value="HisK_dim/P_dom"/>
</dbReference>
<keyword evidence="8 11" id="KW-1133">Transmembrane helix</keyword>
<evidence type="ECO:0000256" key="9">
    <source>
        <dbReference type="ARBA" id="ARBA00023012"/>
    </source>
</evidence>
<dbReference type="Gene3D" id="3.30.565.10">
    <property type="entry name" value="Histidine kinase-like ATPase, C-terminal domain"/>
    <property type="match status" value="1"/>
</dbReference>
<dbReference type="InterPro" id="IPR036890">
    <property type="entry name" value="HATPase_C_sf"/>
</dbReference>
<comment type="caution">
    <text evidence="14">The sequence shown here is derived from an EMBL/GenBank/DDBJ whole genome shotgun (WGS) entry which is preliminary data.</text>
</comment>
<name>A0A939T8T1_9ACTN</name>
<feature type="transmembrane region" description="Helical" evidence="11">
    <location>
        <begin position="137"/>
        <end position="160"/>
    </location>
</feature>
<dbReference type="CDD" id="cd00075">
    <property type="entry name" value="HATPase"/>
    <property type="match status" value="1"/>
</dbReference>
<dbReference type="InterPro" id="IPR036097">
    <property type="entry name" value="HisK_dim/P_sf"/>
</dbReference>
<evidence type="ECO:0000259" key="12">
    <source>
        <dbReference type="PROSITE" id="PS50109"/>
    </source>
</evidence>
<evidence type="ECO:0000259" key="13">
    <source>
        <dbReference type="PROSITE" id="PS50885"/>
    </source>
</evidence>
<dbReference type="PANTHER" id="PTHR45436:SF5">
    <property type="entry name" value="SENSOR HISTIDINE KINASE TRCS"/>
    <property type="match status" value="1"/>
</dbReference>
<gene>
    <name evidence="14" type="ORF">J4573_45910</name>
</gene>
<comment type="catalytic activity">
    <reaction evidence="1">
        <text>ATP + protein L-histidine = ADP + protein N-phospho-L-histidine.</text>
        <dbReference type="EC" id="2.7.13.3"/>
    </reaction>
</comment>
<keyword evidence="10 11" id="KW-0472">Membrane</keyword>
<evidence type="ECO:0000256" key="1">
    <source>
        <dbReference type="ARBA" id="ARBA00000085"/>
    </source>
</evidence>
<dbReference type="RefSeq" id="WP_208262697.1">
    <property type="nucleotide sequence ID" value="NZ_JAGEOJ010000026.1"/>
</dbReference>
<keyword evidence="5" id="KW-0808">Transferase</keyword>
<dbReference type="EC" id="2.7.13.3" evidence="3"/>
<dbReference type="InterPro" id="IPR003660">
    <property type="entry name" value="HAMP_dom"/>
</dbReference>
<dbReference type="Pfam" id="PF00512">
    <property type="entry name" value="HisKA"/>
    <property type="match status" value="1"/>
</dbReference>
<dbReference type="PROSITE" id="PS50109">
    <property type="entry name" value="HIS_KIN"/>
    <property type="match status" value="1"/>
</dbReference>
<dbReference type="SUPFAM" id="SSF55874">
    <property type="entry name" value="ATPase domain of HSP90 chaperone/DNA topoisomerase II/histidine kinase"/>
    <property type="match status" value="1"/>
</dbReference>
<keyword evidence="7 14" id="KW-0418">Kinase</keyword>
<dbReference type="PROSITE" id="PS50885">
    <property type="entry name" value="HAMP"/>
    <property type="match status" value="1"/>
</dbReference>
<evidence type="ECO:0000313" key="14">
    <source>
        <dbReference type="EMBL" id="MBO2454493.1"/>
    </source>
</evidence>
<sequence>MTLVTTTIAALLGAVIVMLVIVGVRGRIVDYEQEKTTSTALETVHVIKRGTLPPILPGSDDASVQVLNAQARVVASTSDLTGKARIADFRPSEKSVYASRSLCPPHGMDGCMTVVSFRVYQSDGDWIVYAANPLTPWYGSAGLCVFIICGALLVVLMVGIMTWRTVDRTLAPVDAIRAELAEITATESGRRVPVPANRDELRALAESANATLDRLDAAIEQQRRFTSDASHDLRSPITGARTQVEEALMYPEDADWPRVGEAVLGSLDRLNAIVSDLLELARLDASAEPPQDRIDLGELVSTELARTPRDKELRPRLDRNVVVRGDRLRLARLLTNLLDNAERHATERVDVTVRADGDSAVLEVTDDGSGIAPADRERVFQRFARLDEALSRDANGTGLGLPIAREVARAHGGTLTIEDSPRGARFVLRLPLAP</sequence>
<dbReference type="Pfam" id="PF02518">
    <property type="entry name" value="HATPase_c"/>
    <property type="match status" value="1"/>
</dbReference>
<dbReference type="InterPro" id="IPR003594">
    <property type="entry name" value="HATPase_dom"/>
</dbReference>
<dbReference type="PRINTS" id="PR00344">
    <property type="entry name" value="BCTRLSENSOR"/>
</dbReference>
<dbReference type="GO" id="GO:0005886">
    <property type="term" value="C:plasma membrane"/>
    <property type="evidence" value="ECO:0007669"/>
    <property type="project" value="UniProtKB-SubCell"/>
</dbReference>
<dbReference type="InterPro" id="IPR050428">
    <property type="entry name" value="TCS_sensor_his_kinase"/>
</dbReference>
<keyword evidence="9" id="KW-0902">Two-component regulatory system</keyword>
<organism evidence="14 15">
    <name type="scientific">Actinomadura barringtoniae</name>
    <dbReference type="NCBI Taxonomy" id="1427535"/>
    <lineage>
        <taxon>Bacteria</taxon>
        <taxon>Bacillati</taxon>
        <taxon>Actinomycetota</taxon>
        <taxon>Actinomycetes</taxon>
        <taxon>Streptosporangiales</taxon>
        <taxon>Thermomonosporaceae</taxon>
        <taxon>Actinomadura</taxon>
    </lineage>
</organism>
<keyword evidence="6 11" id="KW-0812">Transmembrane</keyword>
<evidence type="ECO:0000256" key="2">
    <source>
        <dbReference type="ARBA" id="ARBA00004236"/>
    </source>
</evidence>
<dbReference type="SUPFAM" id="SSF47384">
    <property type="entry name" value="Homodimeric domain of signal transducing histidine kinase"/>
    <property type="match status" value="1"/>
</dbReference>
<accession>A0A939T8T1</accession>
<evidence type="ECO:0000313" key="15">
    <source>
        <dbReference type="Proteomes" id="UP000669179"/>
    </source>
</evidence>
<evidence type="ECO:0000256" key="5">
    <source>
        <dbReference type="ARBA" id="ARBA00022679"/>
    </source>
</evidence>
<keyword evidence="4" id="KW-0597">Phosphoprotein</keyword>
<evidence type="ECO:0000256" key="11">
    <source>
        <dbReference type="SAM" id="Phobius"/>
    </source>
</evidence>
<feature type="domain" description="Histidine kinase" evidence="12">
    <location>
        <begin position="228"/>
        <end position="434"/>
    </location>
</feature>
<proteinExistence type="predicted"/>
<feature type="domain" description="HAMP" evidence="13">
    <location>
        <begin position="167"/>
        <end position="220"/>
    </location>
</feature>
<dbReference type="SMART" id="SM00387">
    <property type="entry name" value="HATPase_c"/>
    <property type="match status" value="1"/>
</dbReference>